<protein>
    <recommendedName>
        <fullName evidence="1">YlxR domain-containing protein</fullName>
    </recommendedName>
</protein>
<accession>A0A1I5URA2</accession>
<dbReference type="InterPro" id="IPR029064">
    <property type="entry name" value="Ribosomal_eL30-like_sf"/>
</dbReference>
<reference evidence="3" key="1">
    <citation type="submission" date="2016-10" db="EMBL/GenBank/DDBJ databases">
        <authorList>
            <person name="Varghese N."/>
            <person name="Submissions S."/>
        </authorList>
    </citation>
    <scope>NUCLEOTIDE SEQUENCE [LARGE SCALE GENOMIC DNA]</scope>
    <source>
        <strain evidence="3">JCM 10271</strain>
    </source>
</reference>
<dbReference type="InterPro" id="IPR035931">
    <property type="entry name" value="YlxR-like_sf"/>
</dbReference>
<dbReference type="Pfam" id="PF04296">
    <property type="entry name" value="YlxR"/>
    <property type="match status" value="1"/>
</dbReference>
<evidence type="ECO:0000313" key="2">
    <source>
        <dbReference type="EMBL" id="SFP97775.1"/>
    </source>
</evidence>
<dbReference type="SUPFAM" id="SSF64376">
    <property type="entry name" value="YlxR-like"/>
    <property type="match status" value="1"/>
</dbReference>
<evidence type="ECO:0000259" key="1">
    <source>
        <dbReference type="Pfam" id="PF04296"/>
    </source>
</evidence>
<dbReference type="PANTHER" id="PTHR34215:SF1">
    <property type="entry name" value="YLXR DOMAIN-CONTAINING PROTEIN"/>
    <property type="match status" value="1"/>
</dbReference>
<dbReference type="EMBL" id="FOXV01000001">
    <property type="protein sequence ID" value="SFP97775.1"/>
    <property type="molecule type" value="Genomic_DNA"/>
</dbReference>
<dbReference type="CDD" id="cd00279">
    <property type="entry name" value="YlxR"/>
    <property type="match status" value="1"/>
</dbReference>
<dbReference type="Gene3D" id="3.30.1230.10">
    <property type="entry name" value="YlxR-like"/>
    <property type="match status" value="1"/>
</dbReference>
<dbReference type="Gene3D" id="3.30.1330.30">
    <property type="match status" value="1"/>
</dbReference>
<dbReference type="RefSeq" id="WP_093008867.1">
    <property type="nucleotide sequence ID" value="NZ_FOXV01000001.1"/>
</dbReference>
<dbReference type="InterPro" id="IPR007393">
    <property type="entry name" value="YlxR_dom"/>
</dbReference>
<dbReference type="InterPro" id="IPR037465">
    <property type="entry name" value="YlxR"/>
</dbReference>
<dbReference type="Proteomes" id="UP000243106">
    <property type="component" value="Unassembled WGS sequence"/>
</dbReference>
<dbReference type="NCBIfam" id="NF006622">
    <property type="entry name" value="PRK09190.1"/>
    <property type="match status" value="1"/>
</dbReference>
<gene>
    <name evidence="2" type="ORF">SAMN05421853_101130</name>
</gene>
<name>A0A1I5URA2_9RHOB</name>
<dbReference type="SUPFAM" id="SSF55315">
    <property type="entry name" value="L30e-like"/>
    <property type="match status" value="1"/>
</dbReference>
<sequence length="215" mass="22671">MTRGGRSKDRSAGPERRCIATGEVLPVERLIRFVVGPDGSIVPDIAGKLPGRGIWVSATRGDIDKAAGKNLFARAAKTKVSVPEGLADNVTDMLAERVVNLISLARKSGDAVAGYEKVKDWLQKEEAEVLIQAEDGSARGKTKLSTPHFGTYIGWLGADELGRAFGRDKVIHAALGAGGLTKRVVEDARRLKGMRTAGLAQDAAAGAAGKDKRAS</sequence>
<organism evidence="2 3">
    <name type="scientific">Roseivivax halotolerans</name>
    <dbReference type="NCBI Taxonomy" id="93684"/>
    <lineage>
        <taxon>Bacteria</taxon>
        <taxon>Pseudomonadati</taxon>
        <taxon>Pseudomonadota</taxon>
        <taxon>Alphaproteobacteria</taxon>
        <taxon>Rhodobacterales</taxon>
        <taxon>Roseobacteraceae</taxon>
        <taxon>Roseivivax</taxon>
    </lineage>
</organism>
<evidence type="ECO:0000313" key="3">
    <source>
        <dbReference type="Proteomes" id="UP000243106"/>
    </source>
</evidence>
<dbReference type="AlphaFoldDB" id="A0A1I5URA2"/>
<feature type="domain" description="YlxR" evidence="1">
    <location>
        <begin position="16"/>
        <end position="90"/>
    </location>
</feature>
<dbReference type="STRING" id="93684.SAMN05421853_101130"/>
<proteinExistence type="predicted"/>
<keyword evidence="3" id="KW-1185">Reference proteome</keyword>
<dbReference type="PANTHER" id="PTHR34215">
    <property type="entry name" value="BLL0784 PROTEIN"/>
    <property type="match status" value="1"/>
</dbReference>